<organism evidence="2 3">
    <name type="scientific">Methylobacterium haplocladii</name>
    <dbReference type="NCBI Taxonomy" id="1176176"/>
    <lineage>
        <taxon>Bacteria</taxon>
        <taxon>Pseudomonadati</taxon>
        <taxon>Pseudomonadota</taxon>
        <taxon>Alphaproteobacteria</taxon>
        <taxon>Hyphomicrobiales</taxon>
        <taxon>Methylobacteriaceae</taxon>
        <taxon>Methylobacterium</taxon>
    </lineage>
</organism>
<protein>
    <submittedName>
        <fullName evidence="2">Uncharacterized protein</fullName>
    </submittedName>
</protein>
<name>A0A512IPH7_9HYPH</name>
<sequence>MDSLASVLTNGCGEDAETCAADHGPSADESPRRETASQRPTAEDAGGPEIPASTLRQAVPRTSASVGSAPADVIPLPIRLDADTTHRLLQDLQRRIASGEDLGDRRVHIHQIAVGLQRSVAALAAMLTSLDQAGSGSDELWAVGETTLVLAERNLRMARTLLGHRLPASCL</sequence>
<keyword evidence="3" id="KW-1185">Reference proteome</keyword>
<feature type="region of interest" description="Disordered" evidence="1">
    <location>
        <begin position="1"/>
        <end position="68"/>
    </location>
</feature>
<dbReference type="AlphaFoldDB" id="A0A512IPH7"/>
<proteinExistence type="predicted"/>
<dbReference type="RefSeq" id="WP_147078460.1">
    <property type="nucleotide sequence ID" value="NZ_BJZT01000019.1"/>
</dbReference>
<evidence type="ECO:0000256" key="1">
    <source>
        <dbReference type="SAM" id="MobiDB-lite"/>
    </source>
</evidence>
<accession>A0A512IPH7</accession>
<feature type="compositionally biased region" description="Polar residues" evidence="1">
    <location>
        <begin position="54"/>
        <end position="66"/>
    </location>
</feature>
<comment type="caution">
    <text evidence="2">The sequence shown here is derived from an EMBL/GenBank/DDBJ whole genome shotgun (WGS) entry which is preliminary data.</text>
</comment>
<reference evidence="2 3" key="1">
    <citation type="submission" date="2019-07" db="EMBL/GenBank/DDBJ databases">
        <title>Whole genome shotgun sequence of Methylobacterium haplocladii NBRC 107714.</title>
        <authorList>
            <person name="Hosoyama A."/>
            <person name="Uohara A."/>
            <person name="Ohji S."/>
            <person name="Ichikawa N."/>
        </authorList>
    </citation>
    <scope>NUCLEOTIDE SEQUENCE [LARGE SCALE GENOMIC DNA]</scope>
    <source>
        <strain evidence="2 3">NBRC 107714</strain>
    </source>
</reference>
<feature type="compositionally biased region" description="Basic and acidic residues" evidence="1">
    <location>
        <begin position="25"/>
        <end position="36"/>
    </location>
</feature>
<evidence type="ECO:0000313" key="2">
    <source>
        <dbReference type="EMBL" id="GEO99572.1"/>
    </source>
</evidence>
<dbReference type="EMBL" id="BJZT01000019">
    <property type="protein sequence ID" value="GEO99572.1"/>
    <property type="molecule type" value="Genomic_DNA"/>
</dbReference>
<evidence type="ECO:0000313" key="3">
    <source>
        <dbReference type="Proteomes" id="UP000321258"/>
    </source>
</evidence>
<gene>
    <name evidence="2" type="ORF">MHA02_19600</name>
</gene>
<dbReference type="Proteomes" id="UP000321258">
    <property type="component" value="Unassembled WGS sequence"/>
</dbReference>